<feature type="transmembrane region" description="Helical" evidence="2">
    <location>
        <begin position="129"/>
        <end position="147"/>
    </location>
</feature>
<keyword evidence="4" id="KW-1185">Reference proteome</keyword>
<feature type="region of interest" description="Disordered" evidence="1">
    <location>
        <begin position="333"/>
        <end position="373"/>
    </location>
</feature>
<feature type="transmembrane region" description="Helical" evidence="2">
    <location>
        <begin position="159"/>
        <end position="180"/>
    </location>
</feature>
<feature type="transmembrane region" description="Helical" evidence="2">
    <location>
        <begin position="59"/>
        <end position="78"/>
    </location>
</feature>
<feature type="compositionally biased region" description="Basic and acidic residues" evidence="1">
    <location>
        <begin position="363"/>
        <end position="373"/>
    </location>
</feature>
<dbReference type="Proteomes" id="UP000184267">
    <property type="component" value="Unassembled WGS sequence"/>
</dbReference>
<proteinExistence type="predicted"/>
<comment type="caution">
    <text evidence="3">The sequence shown here is derived from an EMBL/GenBank/DDBJ whole genome shotgun (WGS) entry which is preliminary data.</text>
</comment>
<accession>A0A1M2VHE4</accession>
<evidence type="ECO:0000256" key="2">
    <source>
        <dbReference type="SAM" id="Phobius"/>
    </source>
</evidence>
<dbReference type="AlphaFoldDB" id="A0A1M2VHE4"/>
<organism evidence="3 4">
    <name type="scientific">Trametes pubescens</name>
    <name type="common">White-rot fungus</name>
    <dbReference type="NCBI Taxonomy" id="154538"/>
    <lineage>
        <taxon>Eukaryota</taxon>
        <taxon>Fungi</taxon>
        <taxon>Dikarya</taxon>
        <taxon>Basidiomycota</taxon>
        <taxon>Agaricomycotina</taxon>
        <taxon>Agaricomycetes</taxon>
        <taxon>Polyporales</taxon>
        <taxon>Polyporaceae</taxon>
        <taxon>Trametes</taxon>
    </lineage>
</organism>
<keyword evidence="2" id="KW-1133">Transmembrane helix</keyword>
<dbReference type="EMBL" id="MNAD01001229">
    <property type="protein sequence ID" value="OJT07010.1"/>
    <property type="molecule type" value="Genomic_DNA"/>
</dbReference>
<gene>
    <name evidence="3" type="ORF">TRAPUB_2140</name>
</gene>
<evidence type="ECO:0000256" key="1">
    <source>
        <dbReference type="SAM" id="MobiDB-lite"/>
    </source>
</evidence>
<dbReference type="STRING" id="154538.A0A1M2VHE4"/>
<dbReference type="OMA" id="FIDMITP"/>
<keyword evidence="2" id="KW-0472">Membrane</keyword>
<feature type="transmembrane region" description="Helical" evidence="2">
    <location>
        <begin position="200"/>
        <end position="222"/>
    </location>
</feature>
<feature type="transmembrane region" description="Helical" evidence="2">
    <location>
        <begin position="98"/>
        <end position="117"/>
    </location>
</feature>
<feature type="transmembrane region" description="Helical" evidence="2">
    <location>
        <begin position="228"/>
        <end position="250"/>
    </location>
</feature>
<reference evidence="3 4" key="1">
    <citation type="submission" date="2016-10" db="EMBL/GenBank/DDBJ databases">
        <title>Genome sequence of the basidiomycete white-rot fungus Trametes pubescens.</title>
        <authorList>
            <person name="Makela M.R."/>
            <person name="Granchi Z."/>
            <person name="Peng M."/>
            <person name="De Vries R.P."/>
            <person name="Grigoriev I."/>
            <person name="Riley R."/>
            <person name="Hilden K."/>
        </authorList>
    </citation>
    <scope>NUCLEOTIDE SEQUENCE [LARGE SCALE GENOMIC DNA]</scope>
    <source>
        <strain evidence="3 4">FBCC735</strain>
    </source>
</reference>
<evidence type="ECO:0000313" key="4">
    <source>
        <dbReference type="Proteomes" id="UP000184267"/>
    </source>
</evidence>
<protein>
    <submittedName>
        <fullName evidence="3">Uncharacterized protein</fullName>
    </submittedName>
</protein>
<dbReference type="OrthoDB" id="2744308at2759"/>
<keyword evidence="2" id="KW-0812">Transmembrane</keyword>
<sequence length="373" mass="40463">MDMAPMGASPLESLADLLPSYTASVFLECMLFGAYAVTFFMGAWSLLHMSYMGRPSKRDLIILGVNATMFALALSYGTLERVSDGLYKASNMTSHLGAARFCIYVTQTLICDTFMIYRAFVIWERQWKIIALPLILLILDAISGYLSTTPKGDNLTMMILFPCASFLTNSLSTALIMWRVLAGGGANTAQVARFTLYRRVITAIVQSAAVYSVASITLLVTVSVSPDSAYATCLTMFPPFIGLIFSLVVLRLARRSAASDAPSAADSRPLWYERERERGRGPALLPITAEGARASHCFQAPAIHLPPLAAYGGGDAQNPGARMLVIEKGSDDGCEGYNMEESPRFSGAVRDTSAERSSSAGSFERRDSKHEST</sequence>
<feature type="transmembrane region" description="Helical" evidence="2">
    <location>
        <begin position="20"/>
        <end position="47"/>
    </location>
</feature>
<evidence type="ECO:0000313" key="3">
    <source>
        <dbReference type="EMBL" id="OJT07010.1"/>
    </source>
</evidence>
<name>A0A1M2VHE4_TRAPU</name>